<dbReference type="PANTHER" id="PTHR38471">
    <property type="entry name" value="FOUR HELIX BUNDLE PROTEIN"/>
    <property type="match status" value="1"/>
</dbReference>
<gene>
    <name evidence="1" type="ORF">GALL_257360</name>
</gene>
<evidence type="ECO:0000313" key="1">
    <source>
        <dbReference type="EMBL" id="OIQ92302.1"/>
    </source>
</evidence>
<proteinExistence type="predicted"/>
<dbReference type="PANTHER" id="PTHR38471:SF2">
    <property type="entry name" value="FOUR HELIX BUNDLE PROTEIN"/>
    <property type="match status" value="1"/>
</dbReference>
<protein>
    <recommendedName>
        <fullName evidence="2">Four helix bundle protein</fullName>
    </recommendedName>
</protein>
<accession>A0A1J5R8F1</accession>
<reference evidence="1" key="1">
    <citation type="submission" date="2016-10" db="EMBL/GenBank/DDBJ databases">
        <title>Sequence of Gallionella enrichment culture.</title>
        <authorList>
            <person name="Poehlein A."/>
            <person name="Muehling M."/>
            <person name="Daniel R."/>
        </authorList>
    </citation>
    <scope>NUCLEOTIDE SEQUENCE</scope>
</reference>
<comment type="caution">
    <text evidence="1">The sequence shown here is derived from an EMBL/GenBank/DDBJ whole genome shotgun (WGS) entry which is preliminary data.</text>
</comment>
<dbReference type="EMBL" id="MLJW01000235">
    <property type="protein sequence ID" value="OIQ92302.1"/>
    <property type="molecule type" value="Genomic_DNA"/>
</dbReference>
<dbReference type="InterPro" id="IPR036583">
    <property type="entry name" value="23S_rRNA_IVS_sf"/>
</dbReference>
<organism evidence="1">
    <name type="scientific">mine drainage metagenome</name>
    <dbReference type="NCBI Taxonomy" id="410659"/>
    <lineage>
        <taxon>unclassified sequences</taxon>
        <taxon>metagenomes</taxon>
        <taxon>ecological metagenomes</taxon>
    </lineage>
</organism>
<dbReference type="InterPro" id="IPR012657">
    <property type="entry name" value="23S_rRNA-intervening_sequence"/>
</dbReference>
<dbReference type="AlphaFoldDB" id="A0A1J5R8F1"/>
<dbReference type="CDD" id="cd16377">
    <property type="entry name" value="23S_rRNA_IVP_like"/>
    <property type="match status" value="1"/>
</dbReference>
<dbReference type="NCBIfam" id="TIGR02436">
    <property type="entry name" value="four helix bundle protein"/>
    <property type="match status" value="1"/>
</dbReference>
<dbReference type="SUPFAM" id="SSF158446">
    <property type="entry name" value="IVS-encoded protein-like"/>
    <property type="match status" value="1"/>
</dbReference>
<evidence type="ECO:0008006" key="2">
    <source>
        <dbReference type="Google" id="ProtNLM"/>
    </source>
</evidence>
<sequence length="121" mass="13323">MSKGGFKSLLVWQKAQELAVAVYNETGQPAFSREYGLVDQMRRAAVSVSSNIAEGDERSSDRDSVRFFFIAKASIAELRSQLDLAARVGLLPNDRFALLDTASDEVAKMLRGLIKARSPNE</sequence>
<dbReference type="Gene3D" id="1.20.1440.60">
    <property type="entry name" value="23S rRNA-intervening sequence"/>
    <property type="match status" value="1"/>
</dbReference>
<dbReference type="Pfam" id="PF05635">
    <property type="entry name" value="23S_rRNA_IVP"/>
    <property type="match status" value="1"/>
</dbReference>
<name>A0A1J5R8F1_9ZZZZ</name>